<dbReference type="SUPFAM" id="SSF53756">
    <property type="entry name" value="UDP-Glycosyltransferase/glycogen phosphorylase"/>
    <property type="match status" value="1"/>
</dbReference>
<keyword evidence="4" id="KW-0812">Transmembrane</keyword>
<reference evidence="5" key="1">
    <citation type="submission" date="2025-08" db="UniProtKB">
        <authorList>
            <consortium name="Ensembl"/>
        </authorList>
    </citation>
    <scope>IDENTIFICATION</scope>
</reference>
<accession>A0A673XTM9</accession>
<organism evidence="5 6">
    <name type="scientific">Salmo trutta</name>
    <name type="common">Brown trout</name>
    <dbReference type="NCBI Taxonomy" id="8032"/>
    <lineage>
        <taxon>Eukaryota</taxon>
        <taxon>Metazoa</taxon>
        <taxon>Chordata</taxon>
        <taxon>Craniata</taxon>
        <taxon>Vertebrata</taxon>
        <taxon>Euteleostomi</taxon>
        <taxon>Actinopterygii</taxon>
        <taxon>Neopterygii</taxon>
        <taxon>Teleostei</taxon>
        <taxon>Protacanthopterygii</taxon>
        <taxon>Salmoniformes</taxon>
        <taxon>Salmonidae</taxon>
        <taxon>Salmoninae</taxon>
        <taxon>Salmo</taxon>
    </lineage>
</organism>
<dbReference type="InterPro" id="IPR002213">
    <property type="entry name" value="UDP_glucos_trans"/>
</dbReference>
<evidence type="ECO:0000313" key="6">
    <source>
        <dbReference type="Proteomes" id="UP000472277"/>
    </source>
</evidence>
<dbReference type="AlphaFoldDB" id="A0A673XTM9"/>
<dbReference type="GO" id="GO:0008194">
    <property type="term" value="F:UDP-glycosyltransferase activity"/>
    <property type="evidence" value="ECO:0007669"/>
    <property type="project" value="InterPro"/>
</dbReference>
<dbReference type="Pfam" id="PF00201">
    <property type="entry name" value="UDPGT"/>
    <property type="match status" value="2"/>
</dbReference>
<keyword evidence="6" id="KW-1185">Reference proteome</keyword>
<dbReference type="Proteomes" id="UP000472277">
    <property type="component" value="Chromosome 12"/>
</dbReference>
<evidence type="ECO:0000256" key="1">
    <source>
        <dbReference type="ARBA" id="ARBA00009995"/>
    </source>
</evidence>
<dbReference type="FunFam" id="3.40.50.2000:FF:000021">
    <property type="entry name" value="UDP-glucuronosyltransferase"/>
    <property type="match status" value="1"/>
</dbReference>
<sequence length="473" mass="53791">MQVYVNQLVKMSLPGIFIVTMLTLSIPAVHGGKVLVFPQDGSNWVNMKVIIEALHSRGHSVSVVRPSDSWYIKETSPHYSSITIDIPGGADEEFFRSFVSRLIQIKREGKFFEIHRKVCEMIIKMLENKQLMQSIRETKYDLVLTDPANGGGVVLAHYLNVPLVFNVRWTIRGEGHFAIAPSPLSYVPFPVAELTDKMSFFERVLNIVVYVTRQYLYRQTMGPHYSALVALVLRSTTSHCFKLSGVHGVIIMSLGTLIGQLPHDISDEIAAAFSQLPQKVIWRYKGDRPATLGNNTLLVDWMPQDDFLGHPMTRLFVAHGGTNGIFEAIYHGVPIVGLPLVFDQPDNLSRMKVKGVAKVVDLATLDRNIFSQALQEVLNEPSYRRNMQRLSRLHRDVPMEPLDTALFWVEFVMRHKGAAHLHTESYRMPWFSYHSVDVMVFLLAVVSFTLLITVAFIRCLCFRMCSRHKIKHK</sequence>
<dbReference type="Ensembl" id="ENSSTUT00000026291.1">
    <property type="protein sequence ID" value="ENSSTUP00000025078.1"/>
    <property type="gene ID" value="ENSSTUG00000010957.1"/>
</dbReference>
<dbReference type="InterPro" id="IPR050271">
    <property type="entry name" value="UDP-glycosyltransferase"/>
</dbReference>
<dbReference type="InParanoid" id="A0A673XTM9"/>
<evidence type="ECO:0000256" key="2">
    <source>
        <dbReference type="ARBA" id="ARBA00022676"/>
    </source>
</evidence>
<dbReference type="CDD" id="cd03784">
    <property type="entry name" value="GT1_Gtf-like"/>
    <property type="match status" value="1"/>
</dbReference>
<evidence type="ECO:0000313" key="5">
    <source>
        <dbReference type="Ensembl" id="ENSSTUP00000025078.1"/>
    </source>
</evidence>
<protein>
    <submittedName>
        <fullName evidence="5">UDP glucuronosyltransferase 5 family, polypeptide F1</fullName>
    </submittedName>
</protein>
<dbReference type="PANTHER" id="PTHR48043">
    <property type="entry name" value="EG:EG0003.4 PROTEIN-RELATED"/>
    <property type="match status" value="1"/>
</dbReference>
<feature type="transmembrane region" description="Helical" evidence="4">
    <location>
        <begin position="438"/>
        <end position="461"/>
    </location>
</feature>
<comment type="similarity">
    <text evidence="1">Belongs to the UDP-glycosyltransferase family.</text>
</comment>
<dbReference type="GeneTree" id="ENSGT00940000164678"/>
<name>A0A673XTM9_SALTR</name>
<keyword evidence="2" id="KW-0328">Glycosyltransferase</keyword>
<keyword evidence="4" id="KW-1133">Transmembrane helix</keyword>
<keyword evidence="4" id="KW-0472">Membrane</keyword>
<dbReference type="FunFam" id="3.40.50.2000:FF:000203">
    <property type="entry name" value="UDP-glucuronosyltransferase"/>
    <property type="match status" value="1"/>
</dbReference>
<evidence type="ECO:0000256" key="4">
    <source>
        <dbReference type="SAM" id="Phobius"/>
    </source>
</evidence>
<evidence type="ECO:0000256" key="3">
    <source>
        <dbReference type="ARBA" id="ARBA00022679"/>
    </source>
</evidence>
<reference evidence="5" key="2">
    <citation type="submission" date="2025-09" db="UniProtKB">
        <authorList>
            <consortium name="Ensembl"/>
        </authorList>
    </citation>
    <scope>IDENTIFICATION</scope>
</reference>
<dbReference type="PANTHER" id="PTHR48043:SF52">
    <property type="entry name" value="UDP GLUCURONOSYLTRANSFERASE 5 FAMILY POLYPEPTIDE B1-RELATED"/>
    <property type="match status" value="1"/>
</dbReference>
<dbReference type="Gene3D" id="3.40.50.2000">
    <property type="entry name" value="Glycogen Phosphorylase B"/>
    <property type="match status" value="2"/>
</dbReference>
<dbReference type="FunCoup" id="A0A673XTM9">
    <property type="interactions" value="160"/>
</dbReference>
<keyword evidence="3" id="KW-0808">Transferase</keyword>
<proteinExistence type="inferred from homology"/>
<dbReference type="OMA" id="FSHFHEK"/>